<evidence type="ECO:0000256" key="7">
    <source>
        <dbReference type="SAM" id="MobiDB-lite"/>
    </source>
</evidence>
<dbReference type="PROSITE" id="PS00107">
    <property type="entry name" value="PROTEIN_KINASE_ATP"/>
    <property type="match status" value="1"/>
</dbReference>
<keyword evidence="5 6" id="KW-0067">ATP-binding</keyword>
<evidence type="ECO:0000256" key="6">
    <source>
        <dbReference type="PROSITE-ProRule" id="PRU10141"/>
    </source>
</evidence>
<dbReference type="AlphaFoldDB" id="A0A8H7BK06"/>
<gene>
    <name evidence="9" type="ORF">EC973_005904</name>
</gene>
<feature type="compositionally biased region" description="Polar residues" evidence="7">
    <location>
        <begin position="536"/>
        <end position="548"/>
    </location>
</feature>
<keyword evidence="3 6" id="KW-0547">Nucleotide-binding</keyword>
<accession>A0A8H7BK06</accession>
<feature type="region of interest" description="Disordered" evidence="7">
    <location>
        <begin position="410"/>
        <end position="468"/>
    </location>
</feature>
<dbReference type="GO" id="GO:0004674">
    <property type="term" value="F:protein serine/threonine kinase activity"/>
    <property type="evidence" value="ECO:0007669"/>
    <property type="project" value="UniProtKB-KW"/>
</dbReference>
<sequence length="565" mass="63873">MPSTPTSPRPAYAAEVIMTHTIYKDYDPTTGKKIINKFLIIKEIGRGVHGKVKLAENMETGEHIAIKIVDKRSRRRQLVYSLLRGNSQQQVDNENKKSDLYQYRESEQKIQREISILKKCAHPNVVKLREVIDDPASRKIYMALEYIEGGEIEWRDDNDRPVLSIEESRRIFRDIVSGLDYIHYQGIIHRDIKPANILLSEDHVAKISDFGVSYFNELLAGDMEASDESISRMDRDLAETAGTPAFFAPELCCAGDPSLNTSDEDTEERPGKARPRISKAIDVWALGVTLYCFIFGRTPFTAATEFELFDIIPTKPVTFPSYDEIGFDVSDELKDLLLRLLEKNPDERITLDEVKRHPWVTEDLDDPESWRQQADPRRYKPVEITDEDTTIMVRLRKSFQKLSSSLSSLTHGITRRRTKSIAQPTQPQPANTALTSRRISNPPIQGNDFHDPPKPSRPSYSTSILPYPKSSTAEAAPAQAVYVHPSGSMSPRVLPHAKQQLLRPISCLSDDSRNSIQDVIEEPEEEYSQERPGLNRQHSSASSSSGLNITFGRGRTGLTPLTPTK</sequence>
<evidence type="ECO:0000256" key="1">
    <source>
        <dbReference type="ARBA" id="ARBA00022527"/>
    </source>
</evidence>
<dbReference type="SMART" id="SM00220">
    <property type="entry name" value="S_TKc"/>
    <property type="match status" value="1"/>
</dbReference>
<keyword evidence="10" id="KW-1185">Reference proteome</keyword>
<dbReference type="PROSITE" id="PS50011">
    <property type="entry name" value="PROTEIN_KINASE_DOM"/>
    <property type="match status" value="1"/>
</dbReference>
<evidence type="ECO:0000256" key="5">
    <source>
        <dbReference type="ARBA" id="ARBA00022840"/>
    </source>
</evidence>
<evidence type="ECO:0000313" key="9">
    <source>
        <dbReference type="EMBL" id="KAF7720853.1"/>
    </source>
</evidence>
<keyword evidence="1" id="KW-0723">Serine/threonine-protein kinase</keyword>
<feature type="domain" description="Protein kinase" evidence="8">
    <location>
        <begin position="38"/>
        <end position="360"/>
    </location>
</feature>
<dbReference type="GO" id="GO:0005524">
    <property type="term" value="F:ATP binding"/>
    <property type="evidence" value="ECO:0007669"/>
    <property type="project" value="UniProtKB-UniRule"/>
</dbReference>
<feature type="binding site" evidence="6">
    <location>
        <position position="67"/>
    </location>
    <ligand>
        <name>ATP</name>
        <dbReference type="ChEBI" id="CHEBI:30616"/>
    </ligand>
</feature>
<dbReference type="PANTHER" id="PTHR43895">
    <property type="entry name" value="CALCIUM/CALMODULIN-DEPENDENT PROTEIN KINASE KINASE-RELATED"/>
    <property type="match status" value="1"/>
</dbReference>
<keyword evidence="2" id="KW-0808">Transferase</keyword>
<feature type="region of interest" description="Disordered" evidence="7">
    <location>
        <begin position="521"/>
        <end position="565"/>
    </location>
</feature>
<proteinExistence type="predicted"/>
<name>A0A8H7BK06_9FUNG</name>
<comment type="caution">
    <text evidence="9">The sequence shown here is derived from an EMBL/GenBank/DDBJ whole genome shotgun (WGS) entry which is preliminary data.</text>
</comment>
<feature type="compositionally biased region" description="Polar residues" evidence="7">
    <location>
        <begin position="420"/>
        <end position="444"/>
    </location>
</feature>
<evidence type="ECO:0000256" key="2">
    <source>
        <dbReference type="ARBA" id="ARBA00022679"/>
    </source>
</evidence>
<dbReference type="InterPro" id="IPR017441">
    <property type="entry name" value="Protein_kinase_ATP_BS"/>
</dbReference>
<evidence type="ECO:0000256" key="4">
    <source>
        <dbReference type="ARBA" id="ARBA00022777"/>
    </source>
</evidence>
<evidence type="ECO:0000259" key="8">
    <source>
        <dbReference type="PROSITE" id="PS50011"/>
    </source>
</evidence>
<dbReference type="SUPFAM" id="SSF56112">
    <property type="entry name" value="Protein kinase-like (PK-like)"/>
    <property type="match status" value="1"/>
</dbReference>
<dbReference type="Gene3D" id="1.10.510.10">
    <property type="entry name" value="Transferase(Phosphotransferase) domain 1"/>
    <property type="match status" value="1"/>
</dbReference>
<dbReference type="GO" id="GO:0007165">
    <property type="term" value="P:signal transduction"/>
    <property type="evidence" value="ECO:0007669"/>
    <property type="project" value="TreeGrafter"/>
</dbReference>
<dbReference type="PANTHER" id="PTHR43895:SF152">
    <property type="entry name" value="SERINE_THREONINE-PROTEIN KINASE TOS3"/>
    <property type="match status" value="1"/>
</dbReference>
<keyword evidence="4" id="KW-0418">Kinase</keyword>
<dbReference type="Proteomes" id="UP000605846">
    <property type="component" value="Unassembled WGS sequence"/>
</dbReference>
<dbReference type="OrthoDB" id="68483at2759"/>
<reference evidence="9" key="1">
    <citation type="submission" date="2020-01" db="EMBL/GenBank/DDBJ databases">
        <title>Genome Sequencing of Three Apophysomyces-Like Fungal Strains Confirms a Novel Fungal Genus in the Mucoromycota with divergent Burkholderia-like Endosymbiotic Bacteria.</title>
        <authorList>
            <person name="Stajich J.E."/>
            <person name="Macias A.M."/>
            <person name="Carter-House D."/>
            <person name="Lovett B."/>
            <person name="Kasson L.R."/>
            <person name="Berry K."/>
            <person name="Grigoriev I."/>
            <person name="Chang Y."/>
            <person name="Spatafora J."/>
            <person name="Kasson M.T."/>
        </authorList>
    </citation>
    <scope>NUCLEOTIDE SEQUENCE</scope>
    <source>
        <strain evidence="9">NRRL A-21654</strain>
    </source>
</reference>
<evidence type="ECO:0000256" key="3">
    <source>
        <dbReference type="ARBA" id="ARBA00022741"/>
    </source>
</evidence>
<dbReference type="PROSITE" id="PS00108">
    <property type="entry name" value="PROTEIN_KINASE_ST"/>
    <property type="match status" value="1"/>
</dbReference>
<dbReference type="InterPro" id="IPR000719">
    <property type="entry name" value="Prot_kinase_dom"/>
</dbReference>
<evidence type="ECO:0000313" key="10">
    <source>
        <dbReference type="Proteomes" id="UP000605846"/>
    </source>
</evidence>
<dbReference type="InterPro" id="IPR011009">
    <property type="entry name" value="Kinase-like_dom_sf"/>
</dbReference>
<organism evidence="9 10">
    <name type="scientific">Apophysomyces ossiformis</name>
    <dbReference type="NCBI Taxonomy" id="679940"/>
    <lineage>
        <taxon>Eukaryota</taxon>
        <taxon>Fungi</taxon>
        <taxon>Fungi incertae sedis</taxon>
        <taxon>Mucoromycota</taxon>
        <taxon>Mucoromycotina</taxon>
        <taxon>Mucoromycetes</taxon>
        <taxon>Mucorales</taxon>
        <taxon>Mucorineae</taxon>
        <taxon>Mucoraceae</taxon>
        <taxon>Apophysomyces</taxon>
    </lineage>
</organism>
<protein>
    <recommendedName>
        <fullName evidence="8">Protein kinase domain-containing protein</fullName>
    </recommendedName>
</protein>
<feature type="compositionally biased region" description="Polar residues" evidence="7">
    <location>
        <begin position="458"/>
        <end position="468"/>
    </location>
</feature>
<dbReference type="EMBL" id="JABAYA010000347">
    <property type="protein sequence ID" value="KAF7720853.1"/>
    <property type="molecule type" value="Genomic_DNA"/>
</dbReference>
<dbReference type="CDD" id="cd14008">
    <property type="entry name" value="STKc_LKB1_CaMKK"/>
    <property type="match status" value="1"/>
</dbReference>
<dbReference type="Pfam" id="PF00069">
    <property type="entry name" value="Pkinase"/>
    <property type="match status" value="1"/>
</dbReference>
<dbReference type="InterPro" id="IPR008271">
    <property type="entry name" value="Ser/Thr_kinase_AS"/>
</dbReference>